<dbReference type="Pfam" id="PF00593">
    <property type="entry name" value="TonB_dep_Rec_b-barrel"/>
    <property type="match status" value="1"/>
</dbReference>
<dbReference type="InterPro" id="IPR036942">
    <property type="entry name" value="Beta-barrel_TonB_sf"/>
</dbReference>
<dbReference type="GO" id="GO:0044718">
    <property type="term" value="P:siderophore transmembrane transport"/>
    <property type="evidence" value="ECO:0007669"/>
    <property type="project" value="TreeGrafter"/>
</dbReference>
<protein>
    <submittedName>
        <fullName evidence="16">TonB-dependent receptor, plug</fullName>
    </submittedName>
</protein>
<keyword evidence="7 12" id="KW-0798">TonB box</keyword>
<evidence type="ECO:0000256" key="8">
    <source>
        <dbReference type="ARBA" id="ARBA00023136"/>
    </source>
</evidence>
<sequence length="615" mass="69621">MKQQLFALTPLLLCVSMASQASDMALDITGTNVFQLMNLKITSLSKKQQSLNKAPAAVYVLSHDEIERLGVSRIADALRYVPGVEVARIDASRWAISMRGFNGRAANKLLVMIDGRSVYSPLFSGVLWEEKDILLADVERIEVIRGPGGAIWGANAVNGVINIITKTAKETQGTLVDVSTGLKQRQVTQIRHGWKLNDDAYLRVYGKHRQHQQTNDEYNNDDNQQNQLGFRLDYNFSTDNLLTLQGDIYSGEVGELDGQLKPAGQEHSGGNFLANWQITDSHQGKHTVIGYYDNTHLQVPGLEDDRELLNLDYQFEQQWQLHAFVTGFGIRFLSDDVYTAPLEYIQPRYRDDQVVNAFFQDDIAFLEDDLHLIIGTKYERNDYSGDEWQPSVRFSYQLAQSLLWGAWSKAVRVPTRWEADIRFGAFSGERLKPENANVYELGWRKQWTETGSLDITVYQSDYDDLLSIEANGYGNQISGTVKGIELSSSIQVQQDWSLRLNLSHAAMALTAQQGSLSVARAQLTEGQMPKNMAQIISMWDINSQWQFNTALRYVDELKSNKVDAYWSVDASVNWQASKQFSVKLVARNLGDGPHQEWDPYVPIEADVVINLRWEI</sequence>
<comment type="similarity">
    <text evidence="2">Belongs to the TonB-dependent receptor family. Hemoglobin/haptoglobin binding protein subfamily.</text>
</comment>
<dbReference type="EMBL" id="CP000302">
    <property type="protein sequence ID" value="ABE53956.1"/>
    <property type="molecule type" value="Genomic_DNA"/>
</dbReference>
<evidence type="ECO:0000256" key="9">
    <source>
        <dbReference type="ARBA" id="ARBA00023170"/>
    </source>
</evidence>
<keyword evidence="5 11" id="KW-0812">Transmembrane</keyword>
<evidence type="ECO:0000313" key="16">
    <source>
        <dbReference type="EMBL" id="ABE53956.1"/>
    </source>
</evidence>
<dbReference type="GO" id="GO:0009279">
    <property type="term" value="C:cell outer membrane"/>
    <property type="evidence" value="ECO:0007669"/>
    <property type="project" value="UniProtKB-SubCell"/>
</dbReference>
<keyword evidence="8 11" id="KW-0472">Membrane</keyword>
<dbReference type="InterPro" id="IPR039426">
    <property type="entry name" value="TonB-dep_rcpt-like"/>
</dbReference>
<dbReference type="SUPFAM" id="SSF56935">
    <property type="entry name" value="Porins"/>
    <property type="match status" value="1"/>
</dbReference>
<organism evidence="16 17">
    <name type="scientific">Shewanella denitrificans (strain OS217 / ATCC BAA-1090 / DSM 15013)</name>
    <dbReference type="NCBI Taxonomy" id="318161"/>
    <lineage>
        <taxon>Bacteria</taxon>
        <taxon>Pseudomonadati</taxon>
        <taxon>Pseudomonadota</taxon>
        <taxon>Gammaproteobacteria</taxon>
        <taxon>Alteromonadales</taxon>
        <taxon>Shewanellaceae</taxon>
        <taxon>Shewanella</taxon>
    </lineage>
</organism>
<evidence type="ECO:0000256" key="11">
    <source>
        <dbReference type="PROSITE-ProRule" id="PRU01360"/>
    </source>
</evidence>
<evidence type="ECO:0000259" key="15">
    <source>
        <dbReference type="Pfam" id="PF07715"/>
    </source>
</evidence>
<dbReference type="Proteomes" id="UP000001982">
    <property type="component" value="Chromosome"/>
</dbReference>
<evidence type="ECO:0000256" key="4">
    <source>
        <dbReference type="ARBA" id="ARBA00022452"/>
    </source>
</evidence>
<dbReference type="InterPro" id="IPR037066">
    <property type="entry name" value="Plug_dom_sf"/>
</dbReference>
<evidence type="ECO:0000256" key="13">
    <source>
        <dbReference type="SAM" id="SignalP"/>
    </source>
</evidence>
<dbReference type="PANTHER" id="PTHR30069">
    <property type="entry name" value="TONB-DEPENDENT OUTER MEMBRANE RECEPTOR"/>
    <property type="match status" value="1"/>
</dbReference>
<evidence type="ECO:0000259" key="14">
    <source>
        <dbReference type="Pfam" id="PF00593"/>
    </source>
</evidence>
<evidence type="ECO:0000256" key="12">
    <source>
        <dbReference type="RuleBase" id="RU003357"/>
    </source>
</evidence>
<dbReference type="AlphaFoldDB" id="Q12RH0"/>
<dbReference type="eggNOG" id="COG4771">
    <property type="taxonomic scope" value="Bacteria"/>
</dbReference>
<name>Q12RH0_SHEDO</name>
<evidence type="ECO:0000256" key="5">
    <source>
        <dbReference type="ARBA" id="ARBA00022692"/>
    </source>
</evidence>
<dbReference type="InterPro" id="IPR012910">
    <property type="entry name" value="Plug_dom"/>
</dbReference>
<dbReference type="STRING" id="318161.Sden_0666"/>
<evidence type="ECO:0000256" key="1">
    <source>
        <dbReference type="ARBA" id="ARBA00004571"/>
    </source>
</evidence>
<dbReference type="HOGENOM" id="CLU_008287_16_0_6"/>
<dbReference type="GO" id="GO:0015344">
    <property type="term" value="F:siderophore uptake transmembrane transporter activity"/>
    <property type="evidence" value="ECO:0007669"/>
    <property type="project" value="TreeGrafter"/>
</dbReference>
<feature type="chain" id="PRO_5004181780" evidence="13">
    <location>
        <begin position="22"/>
        <end position="615"/>
    </location>
</feature>
<feature type="domain" description="TonB-dependent receptor-like beta-barrel" evidence="14">
    <location>
        <begin position="191"/>
        <end position="589"/>
    </location>
</feature>
<comment type="subcellular location">
    <subcellularLocation>
        <location evidence="1 11">Cell outer membrane</location>
        <topology evidence="1 11">Multi-pass membrane protein</topology>
    </subcellularLocation>
</comment>
<gene>
    <name evidence="16" type="ordered locus">Sden_0666</name>
</gene>
<dbReference type="Gene3D" id="2.170.130.10">
    <property type="entry name" value="TonB-dependent receptor, plug domain"/>
    <property type="match status" value="1"/>
</dbReference>
<feature type="domain" description="TonB-dependent receptor plug" evidence="15">
    <location>
        <begin position="51"/>
        <end position="160"/>
    </location>
</feature>
<evidence type="ECO:0000256" key="7">
    <source>
        <dbReference type="ARBA" id="ARBA00023077"/>
    </source>
</evidence>
<dbReference type="PANTHER" id="PTHR30069:SF29">
    <property type="entry name" value="HEMOGLOBIN AND HEMOGLOBIN-HAPTOGLOBIN-BINDING PROTEIN 1-RELATED"/>
    <property type="match status" value="1"/>
</dbReference>
<dbReference type="PROSITE" id="PS52016">
    <property type="entry name" value="TONB_DEPENDENT_REC_3"/>
    <property type="match status" value="1"/>
</dbReference>
<accession>Q12RH0</accession>
<keyword evidence="3 11" id="KW-0813">Transport</keyword>
<keyword evidence="17" id="KW-1185">Reference proteome</keyword>
<dbReference type="Pfam" id="PF07715">
    <property type="entry name" value="Plug"/>
    <property type="match status" value="1"/>
</dbReference>
<keyword evidence="4 11" id="KW-1134">Transmembrane beta strand</keyword>
<evidence type="ECO:0000256" key="10">
    <source>
        <dbReference type="ARBA" id="ARBA00023237"/>
    </source>
</evidence>
<evidence type="ECO:0000313" key="17">
    <source>
        <dbReference type="Proteomes" id="UP000001982"/>
    </source>
</evidence>
<keyword evidence="6 13" id="KW-0732">Signal</keyword>
<evidence type="ECO:0000256" key="3">
    <source>
        <dbReference type="ARBA" id="ARBA00022448"/>
    </source>
</evidence>
<dbReference type="Gene3D" id="2.40.170.20">
    <property type="entry name" value="TonB-dependent receptor, beta-barrel domain"/>
    <property type="match status" value="1"/>
</dbReference>
<keyword evidence="9 16" id="KW-0675">Receptor</keyword>
<dbReference type="InterPro" id="IPR000531">
    <property type="entry name" value="Beta-barrel_TonB"/>
</dbReference>
<dbReference type="KEGG" id="sdn:Sden_0666"/>
<dbReference type="RefSeq" id="WP_011495121.1">
    <property type="nucleotide sequence ID" value="NC_007954.1"/>
</dbReference>
<dbReference type="CDD" id="cd01347">
    <property type="entry name" value="ligand_gated_channel"/>
    <property type="match status" value="1"/>
</dbReference>
<feature type="signal peptide" evidence="13">
    <location>
        <begin position="1"/>
        <end position="21"/>
    </location>
</feature>
<keyword evidence="10 11" id="KW-0998">Cell outer membrane</keyword>
<evidence type="ECO:0000256" key="2">
    <source>
        <dbReference type="ARBA" id="ARBA00008143"/>
    </source>
</evidence>
<reference evidence="16" key="1">
    <citation type="submission" date="2006-03" db="EMBL/GenBank/DDBJ databases">
        <title>Complete sequence of Shewanella denitrificans OS217.</title>
        <authorList>
            <consortium name="US DOE Joint Genome Institute"/>
            <person name="Copeland A."/>
            <person name="Lucas S."/>
            <person name="Lapidus A."/>
            <person name="Barry K."/>
            <person name="Detter J.C."/>
            <person name="Glavina del Rio T."/>
            <person name="Hammon N."/>
            <person name="Israni S."/>
            <person name="Dalin E."/>
            <person name="Tice H."/>
            <person name="Pitluck S."/>
            <person name="Brettin T."/>
            <person name="Bruce D."/>
            <person name="Han C."/>
            <person name="Tapia R."/>
            <person name="Gilna P."/>
            <person name="Kiss H."/>
            <person name="Schmutz J."/>
            <person name="Larimer F."/>
            <person name="Land M."/>
            <person name="Hauser L."/>
            <person name="Kyrpides N."/>
            <person name="Lykidis A."/>
            <person name="Richardson P."/>
        </authorList>
    </citation>
    <scope>NUCLEOTIDE SEQUENCE [LARGE SCALE GENOMIC DNA]</scope>
    <source>
        <strain evidence="16">OS217</strain>
    </source>
</reference>
<evidence type="ECO:0000256" key="6">
    <source>
        <dbReference type="ARBA" id="ARBA00022729"/>
    </source>
</evidence>
<proteinExistence type="inferred from homology"/>
<dbReference type="OrthoDB" id="9764669at2"/>